<dbReference type="SUPFAM" id="SSF52833">
    <property type="entry name" value="Thioredoxin-like"/>
    <property type="match status" value="1"/>
</dbReference>
<dbReference type="InterPro" id="IPR010987">
    <property type="entry name" value="Glutathione-S-Trfase_C-like"/>
</dbReference>
<sequence length="339" mass="38436">MGLLVDGVWQDQWYDTGSSAGRFERSRAAFRNWITPDGSAGPSGEAGFAAEAGRYHLYVSLACPWAHRTLILRALKGLEEMIPLSVVHWFMGERGWTFQAGEGVVPDPNEGAEALHQLYTVADPHYSGRVTVPVLWDRQRRTIVSNESSEILRMFNSAFDHLGVRKGDIYPTALREEIDRLNERIYTTVNNGVYRCGFATTQEAYEEALGPLFTTLDWLDGRLAGQRYLLGTAITEADWRLFTTLLRFDPVYVGHFKCNRKRLVDYRHLFAYTRDLYQVPGVADTVNMAHIKRHYYQSHTMINPTGVVPVGPEIDFQLPHGRESLGATPDPEDRSHRSS</sequence>
<dbReference type="Gene3D" id="3.40.30.10">
    <property type="entry name" value="Glutaredoxin"/>
    <property type="match status" value="1"/>
</dbReference>
<dbReference type="RefSeq" id="WP_323306127.1">
    <property type="nucleotide sequence ID" value="NZ_JAYGHX010000008.1"/>
</dbReference>
<dbReference type="CDD" id="cd03190">
    <property type="entry name" value="GST_C_Omega_like"/>
    <property type="match status" value="1"/>
</dbReference>
<dbReference type="InterPro" id="IPR016639">
    <property type="entry name" value="GST_Omega/GSH"/>
</dbReference>
<dbReference type="EC" id="1.8.5.-" evidence="3"/>
<dbReference type="SUPFAM" id="SSF47616">
    <property type="entry name" value="GST C-terminal domain-like"/>
    <property type="match status" value="1"/>
</dbReference>
<dbReference type="InterPro" id="IPR004045">
    <property type="entry name" value="Glutathione_S-Trfase_N"/>
</dbReference>
<evidence type="ECO:0000313" key="3">
    <source>
        <dbReference type="EMBL" id="MEA5392162.1"/>
    </source>
</evidence>
<proteinExistence type="predicted"/>
<feature type="region of interest" description="Disordered" evidence="1">
    <location>
        <begin position="319"/>
        <end position="339"/>
    </location>
</feature>
<evidence type="ECO:0000259" key="2">
    <source>
        <dbReference type="PROSITE" id="PS50405"/>
    </source>
</evidence>
<dbReference type="PANTHER" id="PTHR32419">
    <property type="entry name" value="GLUTATHIONYL-HYDROQUINONE REDUCTASE"/>
    <property type="match status" value="1"/>
</dbReference>
<dbReference type="SFLD" id="SFLDG01206">
    <property type="entry name" value="Xi.1"/>
    <property type="match status" value="1"/>
</dbReference>
<name>A0ABU5RWM9_9CYAN</name>
<keyword evidence="3" id="KW-0560">Oxidoreductase</keyword>
<dbReference type="InterPro" id="IPR040079">
    <property type="entry name" value="Glutathione_S-Trfase"/>
</dbReference>
<dbReference type="SFLD" id="SFLDS00019">
    <property type="entry name" value="Glutathione_Transferase_(cytos"/>
    <property type="match status" value="1"/>
</dbReference>
<dbReference type="PANTHER" id="PTHR32419:SF6">
    <property type="entry name" value="GLUTATHIONE S-TRANSFERASE OMEGA-LIKE 1-RELATED"/>
    <property type="match status" value="1"/>
</dbReference>
<feature type="domain" description="GST C-terminal" evidence="2">
    <location>
        <begin position="171"/>
        <end position="298"/>
    </location>
</feature>
<dbReference type="EMBL" id="JAYGHX010000008">
    <property type="protein sequence ID" value="MEA5392162.1"/>
    <property type="molecule type" value="Genomic_DNA"/>
</dbReference>
<dbReference type="GO" id="GO:0016491">
    <property type="term" value="F:oxidoreductase activity"/>
    <property type="evidence" value="ECO:0007669"/>
    <property type="project" value="UniProtKB-KW"/>
</dbReference>
<accession>A0ABU5RWM9</accession>
<dbReference type="Pfam" id="PF13410">
    <property type="entry name" value="GST_C_2"/>
    <property type="match status" value="1"/>
</dbReference>
<evidence type="ECO:0000313" key="4">
    <source>
        <dbReference type="Proteomes" id="UP001304461"/>
    </source>
</evidence>
<dbReference type="SFLD" id="SFLDG01148">
    <property type="entry name" value="Xi_(cytGST)"/>
    <property type="match status" value="1"/>
</dbReference>
<dbReference type="InterPro" id="IPR036282">
    <property type="entry name" value="Glutathione-S-Trfase_C_sf"/>
</dbReference>
<evidence type="ECO:0000256" key="1">
    <source>
        <dbReference type="SAM" id="MobiDB-lite"/>
    </source>
</evidence>
<gene>
    <name evidence="3" type="ORF">VB738_12930</name>
</gene>
<dbReference type="PIRSF" id="PIRSF015753">
    <property type="entry name" value="GST"/>
    <property type="match status" value="1"/>
</dbReference>
<dbReference type="InterPro" id="IPR047047">
    <property type="entry name" value="GST_Omega-like_C"/>
</dbReference>
<protein>
    <submittedName>
        <fullName evidence="3">Glutathione S-transferase family protein</fullName>
        <ecNumber evidence="3">1.8.5.-</ecNumber>
    </submittedName>
</protein>
<keyword evidence="4" id="KW-1185">Reference proteome</keyword>
<dbReference type="Proteomes" id="UP001304461">
    <property type="component" value="Unassembled WGS sequence"/>
</dbReference>
<dbReference type="Pfam" id="PF13409">
    <property type="entry name" value="GST_N_2"/>
    <property type="match status" value="1"/>
</dbReference>
<comment type="caution">
    <text evidence="3">The sequence shown here is derived from an EMBL/GenBank/DDBJ whole genome shotgun (WGS) entry which is preliminary data.</text>
</comment>
<organism evidence="3 4">
    <name type="scientific">Cyanobium gracile UHCC 0139</name>
    <dbReference type="NCBI Taxonomy" id="3110308"/>
    <lineage>
        <taxon>Bacteria</taxon>
        <taxon>Bacillati</taxon>
        <taxon>Cyanobacteriota</taxon>
        <taxon>Cyanophyceae</taxon>
        <taxon>Synechococcales</taxon>
        <taxon>Prochlorococcaceae</taxon>
        <taxon>Cyanobium</taxon>
    </lineage>
</organism>
<dbReference type="PROSITE" id="PS50405">
    <property type="entry name" value="GST_CTER"/>
    <property type="match status" value="1"/>
</dbReference>
<reference evidence="3 4" key="1">
    <citation type="submission" date="2023-12" db="EMBL/GenBank/DDBJ databases">
        <title>Baltic Sea Cyanobacteria.</title>
        <authorList>
            <person name="Delbaje E."/>
            <person name="Fewer D.P."/>
            <person name="Shishido T.K."/>
        </authorList>
    </citation>
    <scope>NUCLEOTIDE SEQUENCE [LARGE SCALE GENOMIC DNA]</scope>
    <source>
        <strain evidence="3 4">UHCC 0139</strain>
    </source>
</reference>
<dbReference type="Gene3D" id="1.20.1050.10">
    <property type="match status" value="1"/>
</dbReference>
<dbReference type="InterPro" id="IPR036249">
    <property type="entry name" value="Thioredoxin-like_sf"/>
</dbReference>